<dbReference type="SMR" id="A0A482WRC8"/>
<evidence type="ECO:0000259" key="7">
    <source>
        <dbReference type="PROSITE" id="PS51686"/>
    </source>
</evidence>
<gene>
    <name evidence="8" type="ORF">LSTR_LSTR007201</name>
</gene>
<keyword evidence="1 5" id="KW-0489">Methyltransferase</keyword>
<evidence type="ECO:0000256" key="3">
    <source>
        <dbReference type="ARBA" id="ARBA00022691"/>
    </source>
</evidence>
<dbReference type="InterPro" id="IPR048889">
    <property type="entry name" value="NSUN5_RCM1_N"/>
</dbReference>
<feature type="binding site" evidence="5">
    <location>
        <position position="297"/>
    </location>
    <ligand>
        <name>S-adenosyl-L-methionine</name>
        <dbReference type="ChEBI" id="CHEBI:59789"/>
    </ligand>
</feature>
<feature type="compositionally biased region" description="Basic and acidic residues" evidence="6">
    <location>
        <begin position="981"/>
        <end position="996"/>
    </location>
</feature>
<feature type="region of interest" description="Disordered" evidence="6">
    <location>
        <begin position="864"/>
        <end position="884"/>
    </location>
</feature>
<protein>
    <recommendedName>
        <fullName evidence="7">SAM-dependent MTase RsmB/NOP-type domain-containing protein</fullName>
    </recommendedName>
</protein>
<dbReference type="PROSITE" id="PS51686">
    <property type="entry name" value="SAM_MT_RSMB_NOP"/>
    <property type="match status" value="1"/>
</dbReference>
<dbReference type="AlphaFoldDB" id="A0A482WRC8"/>
<dbReference type="GO" id="GO:0003723">
    <property type="term" value="F:RNA binding"/>
    <property type="evidence" value="ECO:0007669"/>
    <property type="project" value="UniProtKB-UniRule"/>
</dbReference>
<evidence type="ECO:0000256" key="2">
    <source>
        <dbReference type="ARBA" id="ARBA00022679"/>
    </source>
</evidence>
<evidence type="ECO:0000256" key="6">
    <source>
        <dbReference type="SAM" id="MobiDB-lite"/>
    </source>
</evidence>
<dbReference type="GO" id="GO:0005730">
    <property type="term" value="C:nucleolus"/>
    <property type="evidence" value="ECO:0007669"/>
    <property type="project" value="TreeGrafter"/>
</dbReference>
<feature type="region of interest" description="Disordered" evidence="6">
    <location>
        <begin position="1046"/>
        <end position="1077"/>
    </location>
</feature>
<reference evidence="8 9" key="1">
    <citation type="journal article" date="2017" name="Gigascience">
        <title>Genome sequence of the small brown planthopper, Laodelphax striatellus.</title>
        <authorList>
            <person name="Zhu J."/>
            <person name="Jiang F."/>
            <person name="Wang X."/>
            <person name="Yang P."/>
            <person name="Bao Y."/>
            <person name="Zhao W."/>
            <person name="Wang W."/>
            <person name="Lu H."/>
            <person name="Wang Q."/>
            <person name="Cui N."/>
            <person name="Li J."/>
            <person name="Chen X."/>
            <person name="Luo L."/>
            <person name="Yu J."/>
            <person name="Kang L."/>
            <person name="Cui F."/>
        </authorList>
    </citation>
    <scope>NUCLEOTIDE SEQUENCE [LARGE SCALE GENOMIC DNA]</scope>
    <source>
        <strain evidence="8">Lst14</strain>
    </source>
</reference>
<keyword evidence="9" id="KW-1185">Reference proteome</keyword>
<dbReference type="Pfam" id="PF01189">
    <property type="entry name" value="Methyltr_RsmB-F"/>
    <property type="match status" value="1"/>
</dbReference>
<feature type="active site" description="Nucleophile" evidence="5">
    <location>
        <position position="379"/>
    </location>
</feature>
<dbReference type="InterPro" id="IPR049560">
    <property type="entry name" value="MeTrfase_RsmB-F_NOP2_cat"/>
</dbReference>
<dbReference type="InterPro" id="IPR001678">
    <property type="entry name" value="MeTrfase_RsmB-F_NOP2_dom"/>
</dbReference>
<dbReference type="OrthoDB" id="435282at2759"/>
<accession>A0A482WRC8</accession>
<dbReference type="GO" id="GO:0008173">
    <property type="term" value="F:RNA methyltransferase activity"/>
    <property type="evidence" value="ECO:0007669"/>
    <property type="project" value="InterPro"/>
</dbReference>
<keyword evidence="3 5" id="KW-0949">S-adenosyl-L-methionine</keyword>
<organism evidence="8 9">
    <name type="scientific">Laodelphax striatellus</name>
    <name type="common">Small brown planthopper</name>
    <name type="synonym">Delphax striatella</name>
    <dbReference type="NCBI Taxonomy" id="195883"/>
    <lineage>
        <taxon>Eukaryota</taxon>
        <taxon>Metazoa</taxon>
        <taxon>Ecdysozoa</taxon>
        <taxon>Arthropoda</taxon>
        <taxon>Hexapoda</taxon>
        <taxon>Insecta</taxon>
        <taxon>Pterygota</taxon>
        <taxon>Neoptera</taxon>
        <taxon>Paraneoptera</taxon>
        <taxon>Hemiptera</taxon>
        <taxon>Auchenorrhyncha</taxon>
        <taxon>Fulgoroidea</taxon>
        <taxon>Delphacidae</taxon>
        <taxon>Criomorphinae</taxon>
        <taxon>Laodelphax</taxon>
    </lineage>
</organism>
<dbReference type="STRING" id="195883.A0A482WRC8"/>
<dbReference type="InParanoid" id="A0A482WRC8"/>
<comment type="caution">
    <text evidence="8">The sequence shown here is derived from an EMBL/GenBank/DDBJ whole genome shotgun (WGS) entry which is preliminary data.</text>
</comment>
<comment type="similarity">
    <text evidence="5">Belongs to the class I-like SAM-binding methyltransferase superfamily. RsmB/NOP family.</text>
</comment>
<dbReference type="InterPro" id="IPR049561">
    <property type="entry name" value="NSUN5_7_fdxn-like"/>
</dbReference>
<keyword evidence="4 5" id="KW-0694">RNA-binding</keyword>
<feature type="compositionally biased region" description="Low complexity" evidence="6">
    <location>
        <begin position="1054"/>
        <end position="1072"/>
    </location>
</feature>
<dbReference type="SUPFAM" id="SSF53335">
    <property type="entry name" value="S-adenosyl-L-methionine-dependent methyltransferases"/>
    <property type="match status" value="1"/>
</dbReference>
<feature type="domain" description="SAM-dependent MTase RsmB/NOP-type" evidence="7">
    <location>
        <begin position="129"/>
        <end position="464"/>
    </location>
</feature>
<dbReference type="InterPro" id="IPR023267">
    <property type="entry name" value="RCMT"/>
</dbReference>
<keyword evidence="2 5" id="KW-0808">Transferase</keyword>
<dbReference type="PANTHER" id="PTHR22807">
    <property type="entry name" value="NOP2 YEAST -RELATED NOL1/NOP2/FMU SUN DOMAIN-CONTAINING"/>
    <property type="match status" value="1"/>
</dbReference>
<proteinExistence type="inferred from homology"/>
<dbReference type="PANTHER" id="PTHR22807:SF4">
    <property type="entry name" value="28S RRNA (CYTOSINE-C(5))-METHYLTRANSFERASE"/>
    <property type="match status" value="1"/>
</dbReference>
<evidence type="ECO:0000313" key="8">
    <source>
        <dbReference type="EMBL" id="RZF36127.1"/>
    </source>
</evidence>
<feature type="region of interest" description="Disordered" evidence="6">
    <location>
        <begin position="959"/>
        <end position="1012"/>
    </location>
</feature>
<dbReference type="GO" id="GO:0070475">
    <property type="term" value="P:rRNA base methylation"/>
    <property type="evidence" value="ECO:0007669"/>
    <property type="project" value="TreeGrafter"/>
</dbReference>
<dbReference type="EMBL" id="QKKF02026972">
    <property type="protein sequence ID" value="RZF36127.1"/>
    <property type="molecule type" value="Genomic_DNA"/>
</dbReference>
<feature type="binding site" evidence="5">
    <location>
        <position position="270"/>
    </location>
    <ligand>
        <name>S-adenosyl-L-methionine</name>
        <dbReference type="ChEBI" id="CHEBI:59789"/>
    </ligand>
</feature>
<dbReference type="Proteomes" id="UP000291343">
    <property type="component" value="Unassembled WGS sequence"/>
</dbReference>
<name>A0A482WRC8_LAOST</name>
<evidence type="ECO:0000313" key="9">
    <source>
        <dbReference type="Proteomes" id="UP000291343"/>
    </source>
</evidence>
<sequence>MSKYKPSKNSARAPALFQEAAIILKKLSHGGSFNSLIFKNWLRDPQGLTALVTKASQYRSLIDRVIDSLRLLDLEPNLDIWLVRILIAHLCFGGKQRISGASPVVKAVLKYRNEIQEAVVREDKYGLRALHRVQVGKPRYVRVNTLKTTTEEFIKILKDEGFGELTCPDTYDKFLQLVEDTMIEKKSDEIFMRDFHVKDMLVFPRDTFFQHHPAYREGKIVLQDKASCLQSCCVKPPPGSVVLDMCSAPGMKTSLYAAMIQNTGKIYAIERSEFRFHDMQNILETLGATCVTTINNDAGVIGPETCANVEYIVVDPSCSGSGMSGRDKLEDLELQFQPQHRQTPSPDQRIQKLQNLQTYLLKHALSNFPQARCIVYSTCSKEALENEAVVEKCLNCARLNGFGVVDLSVRLKGWRHFGHPGFRCGPRTVYTKEADLMNGGCGPKTVYTEETDAMKFFVVFEKEEEERVKQSVERFVGKSVEVKRLAALESSDSNCRGVNRVLVFPESSGSAPANSSLSPEDLHQRFAANQFTLLRHAFTAFSQAKRIVYATSSTHPAENEEIIDALQVVAKFHGFNQVDAVARVGGNWRNNRQTLYHCGEKCLMMQEKCGKGLFVAVFERDDHVEGLDSDQVSKFTDGIEEFPSRLNQSKDVPMSVPNDNSSQVSNFTEVAVFERDDHVEGLDSDQVSKFTDGIEGFPSRLNQSEDVPMSVPEDDANQVSNVTDVTKKIDSQLEFSNALKSLKCLGPKVLDISGHNVFLNQSEDVPMSVPDDNSNQVSNFTDVSKEIPSQLEFSKALKSVGSKVLDKSGHNVFLNQTEDVPMSVPDDVSNQVSNLTDVAEKIASQLEFSNALKSLKCVGSKVLGKSGQSEDVPMSVPDEDSNQVSNSTDVAEEISSQLEFSNALKSLKCVGSKVLDKSANNVSAIGELFFIDTDGNTCADEGSPNEIVEVKSCDSSITEKRRMRRQRQREERKKWRKLERQRKERELIALNKKENTEAAGTSSINPASSNVGDATKDIADGADVIVEKQRKKNKWTRERKRLAKEAREAKAAKKAQQAKAAKKMQPPSSPSKVSNCQTDMVSLGGQKMFPCLYQMTIPIKSQMSQMLPKSFPANWSFQMH</sequence>
<dbReference type="InterPro" id="IPR029063">
    <property type="entry name" value="SAM-dependent_MTases_sf"/>
</dbReference>
<dbReference type="Pfam" id="PF21148">
    <property type="entry name" value="NSUN5_fdxn-like"/>
    <property type="match status" value="1"/>
</dbReference>
<evidence type="ECO:0000256" key="4">
    <source>
        <dbReference type="ARBA" id="ARBA00022884"/>
    </source>
</evidence>
<feature type="binding site" evidence="5">
    <location>
        <position position="315"/>
    </location>
    <ligand>
        <name>S-adenosyl-L-methionine</name>
        <dbReference type="ChEBI" id="CHEBI:59789"/>
    </ligand>
</feature>
<evidence type="ECO:0000256" key="5">
    <source>
        <dbReference type="PROSITE-ProRule" id="PRU01023"/>
    </source>
</evidence>
<dbReference type="Gene3D" id="3.40.50.150">
    <property type="entry name" value="Vaccinia Virus protein VP39"/>
    <property type="match status" value="2"/>
</dbReference>
<dbReference type="Gene3D" id="3.30.70.1170">
    <property type="entry name" value="Sun protein, domain 3"/>
    <property type="match status" value="1"/>
</dbReference>
<evidence type="ECO:0000256" key="1">
    <source>
        <dbReference type="ARBA" id="ARBA00022603"/>
    </source>
</evidence>
<feature type="compositionally biased region" description="Polar residues" evidence="6">
    <location>
        <begin position="998"/>
        <end position="1012"/>
    </location>
</feature>
<comment type="caution">
    <text evidence="5">Lacks conserved residue(s) required for the propagation of feature annotation.</text>
</comment>
<dbReference type="Pfam" id="PF21153">
    <property type="entry name" value="NSUN5_N"/>
    <property type="match status" value="1"/>
</dbReference>
<dbReference type="PRINTS" id="PR02008">
    <property type="entry name" value="RCMTFAMILY"/>
</dbReference>